<evidence type="ECO:0000256" key="4">
    <source>
        <dbReference type="ARBA" id="ARBA00022679"/>
    </source>
</evidence>
<evidence type="ECO:0000256" key="5">
    <source>
        <dbReference type="SAM" id="Phobius"/>
    </source>
</evidence>
<feature type="transmembrane region" description="Helical" evidence="5">
    <location>
        <begin position="79"/>
        <end position="98"/>
    </location>
</feature>
<dbReference type="AlphaFoldDB" id="A0A3P6STN9"/>
<evidence type="ECO:0000256" key="3">
    <source>
        <dbReference type="ARBA" id="ARBA00022676"/>
    </source>
</evidence>
<dbReference type="OrthoDB" id="5835829at2759"/>
<gene>
    <name evidence="6" type="ORF">CGOC_LOCUS3808</name>
</gene>
<organism evidence="6 7">
    <name type="scientific">Cylicostephanus goldi</name>
    <name type="common">Nematode worm</name>
    <dbReference type="NCBI Taxonomy" id="71465"/>
    <lineage>
        <taxon>Eukaryota</taxon>
        <taxon>Metazoa</taxon>
        <taxon>Ecdysozoa</taxon>
        <taxon>Nematoda</taxon>
        <taxon>Chromadorea</taxon>
        <taxon>Rhabditida</taxon>
        <taxon>Rhabditina</taxon>
        <taxon>Rhabditomorpha</taxon>
        <taxon>Strongyloidea</taxon>
        <taxon>Strongylidae</taxon>
        <taxon>Cylicostephanus</taxon>
    </lineage>
</organism>
<dbReference type="GO" id="GO:0015020">
    <property type="term" value="F:glucuronosyltransferase activity"/>
    <property type="evidence" value="ECO:0007669"/>
    <property type="project" value="UniProtKB-EC"/>
</dbReference>
<keyword evidence="5" id="KW-0812">Transmembrane</keyword>
<keyword evidence="5" id="KW-0472">Membrane</keyword>
<reference evidence="6 7" key="1">
    <citation type="submission" date="2018-11" db="EMBL/GenBank/DDBJ databases">
        <authorList>
            <consortium name="Pathogen Informatics"/>
        </authorList>
    </citation>
    <scope>NUCLEOTIDE SEQUENCE [LARGE SCALE GENOMIC DNA]</scope>
</reference>
<dbReference type="InterPro" id="IPR050271">
    <property type="entry name" value="UDP-glycosyltransferase"/>
</dbReference>
<evidence type="ECO:0000313" key="7">
    <source>
        <dbReference type="Proteomes" id="UP000271889"/>
    </source>
</evidence>
<dbReference type="Proteomes" id="UP000271889">
    <property type="component" value="Unassembled WGS sequence"/>
</dbReference>
<name>A0A3P6STN9_CYLGO</name>
<dbReference type="EC" id="2.4.1.17" evidence="2"/>
<dbReference type="PANTHER" id="PTHR48043">
    <property type="entry name" value="EG:EG0003.4 PROTEIN-RELATED"/>
    <property type="match status" value="1"/>
</dbReference>
<accession>A0A3P6STN9</accession>
<keyword evidence="4" id="KW-0808">Transferase</keyword>
<keyword evidence="3" id="KW-0328">Glycosyltransferase</keyword>
<proteinExistence type="inferred from homology"/>
<comment type="similarity">
    <text evidence="1">Belongs to the UDP-glycosyltransferase family.</text>
</comment>
<dbReference type="PANTHER" id="PTHR48043:SF23">
    <property type="entry name" value="UDP-GLUCURONOSYLTRANSFERASE"/>
    <property type="match status" value="1"/>
</dbReference>
<protein>
    <recommendedName>
        <fullName evidence="2">glucuronosyltransferase</fullName>
        <ecNumber evidence="2">2.4.1.17</ecNumber>
    </recommendedName>
</protein>
<evidence type="ECO:0000313" key="6">
    <source>
        <dbReference type="EMBL" id="VDK56918.1"/>
    </source>
</evidence>
<keyword evidence="5" id="KW-1133">Transmembrane helix</keyword>
<dbReference type="EMBL" id="UYRV01009834">
    <property type="protein sequence ID" value="VDK56918.1"/>
    <property type="molecule type" value="Genomic_DNA"/>
</dbReference>
<keyword evidence="7" id="KW-1185">Reference proteome</keyword>
<sequence>MLDKNKLYDSKALGSAIGEVLKEKYRKAAHRTRNILAKQPSPKEKLVRTVELAAEFGQMPELRIAGRNLGIVAYYNLDIFLLLTVSFILVIGFVAYLLRKLVLLLATGNVLKSKTQ</sequence>
<evidence type="ECO:0000256" key="2">
    <source>
        <dbReference type="ARBA" id="ARBA00012544"/>
    </source>
</evidence>
<evidence type="ECO:0000256" key="1">
    <source>
        <dbReference type="ARBA" id="ARBA00009995"/>
    </source>
</evidence>